<dbReference type="AlphaFoldDB" id="A0A9X0DG84"/>
<organism evidence="2 3">
    <name type="scientific">Sclerotinia nivalis</name>
    <dbReference type="NCBI Taxonomy" id="352851"/>
    <lineage>
        <taxon>Eukaryota</taxon>
        <taxon>Fungi</taxon>
        <taxon>Dikarya</taxon>
        <taxon>Ascomycota</taxon>
        <taxon>Pezizomycotina</taxon>
        <taxon>Leotiomycetes</taxon>
        <taxon>Helotiales</taxon>
        <taxon>Sclerotiniaceae</taxon>
        <taxon>Sclerotinia</taxon>
    </lineage>
</organism>
<dbReference type="EMBL" id="JAPEIS010000014">
    <property type="protein sequence ID" value="KAJ8059583.1"/>
    <property type="molecule type" value="Genomic_DNA"/>
</dbReference>
<evidence type="ECO:0000313" key="2">
    <source>
        <dbReference type="EMBL" id="KAJ8059583.1"/>
    </source>
</evidence>
<name>A0A9X0DG84_9HELO</name>
<accession>A0A9X0DG84</accession>
<feature type="compositionally biased region" description="Basic and acidic residues" evidence="1">
    <location>
        <begin position="70"/>
        <end position="79"/>
    </location>
</feature>
<evidence type="ECO:0000313" key="3">
    <source>
        <dbReference type="Proteomes" id="UP001152300"/>
    </source>
</evidence>
<gene>
    <name evidence="2" type="ORF">OCU04_011238</name>
</gene>
<dbReference type="OrthoDB" id="5086500at2759"/>
<dbReference type="Proteomes" id="UP001152300">
    <property type="component" value="Unassembled WGS sequence"/>
</dbReference>
<keyword evidence="3" id="KW-1185">Reference proteome</keyword>
<reference evidence="2" key="1">
    <citation type="submission" date="2022-11" db="EMBL/GenBank/DDBJ databases">
        <title>Genome Resource of Sclerotinia nivalis Strain SnTB1, a Plant Pathogen Isolated from American Ginseng.</title>
        <authorList>
            <person name="Fan S."/>
        </authorList>
    </citation>
    <scope>NUCLEOTIDE SEQUENCE</scope>
    <source>
        <strain evidence="2">SnTB1</strain>
    </source>
</reference>
<evidence type="ECO:0000256" key="1">
    <source>
        <dbReference type="SAM" id="MobiDB-lite"/>
    </source>
</evidence>
<sequence length="102" mass="11466">MVGDKIVMVEDSETPGAKNLPLNSDHSGMVKYSSRSDELYEYVSDNIEAMVENLVERGDAVMQSSPISETQRRRGERSIHGPSAPRRKDTFLSKDEFEAVLF</sequence>
<feature type="region of interest" description="Disordered" evidence="1">
    <location>
        <begin position="63"/>
        <end position="90"/>
    </location>
</feature>
<protein>
    <submittedName>
        <fullName evidence="2">Uncharacterized protein</fullName>
    </submittedName>
</protein>
<proteinExistence type="predicted"/>
<comment type="caution">
    <text evidence="2">The sequence shown here is derived from an EMBL/GenBank/DDBJ whole genome shotgun (WGS) entry which is preliminary data.</text>
</comment>